<evidence type="ECO:0000313" key="2">
    <source>
        <dbReference type="EMBL" id="CAK9166999.1"/>
    </source>
</evidence>
<dbReference type="PANTHER" id="PTHR33294">
    <property type="entry name" value="AWPM-19-LIKE FAMILY PROTEIN"/>
    <property type="match status" value="1"/>
</dbReference>
<dbReference type="InterPro" id="IPR008390">
    <property type="entry name" value="AWPM-19"/>
</dbReference>
<sequence length="86" mass="9428">MAVTALAFGFACKEINIGGYRGWRLRVLEGFIIVLAFTELFYLVFIHMGMFDSSYGPSYRDTGYGVGAHTGEPEHKGGCVTATRVV</sequence>
<keyword evidence="1" id="KW-0812">Transmembrane</keyword>
<comment type="caution">
    <text evidence="2">The sequence shown here is derived from an EMBL/GenBank/DDBJ whole genome shotgun (WGS) entry which is preliminary data.</text>
</comment>
<accession>A0ABC8TC65</accession>
<dbReference type="AlphaFoldDB" id="A0ABC8TC65"/>
<reference evidence="2 3" key="1">
    <citation type="submission" date="2024-02" db="EMBL/GenBank/DDBJ databases">
        <authorList>
            <person name="Vignale AGUSTIN F."/>
            <person name="Sosa J E."/>
            <person name="Modenutti C."/>
        </authorList>
    </citation>
    <scope>NUCLEOTIDE SEQUENCE [LARGE SCALE GENOMIC DNA]</scope>
</reference>
<keyword evidence="3" id="KW-1185">Reference proteome</keyword>
<dbReference type="PANTHER" id="PTHR33294:SF5">
    <property type="entry name" value="AWPM-19-LIKE FAMILY PROTEIN"/>
    <property type="match status" value="1"/>
</dbReference>
<keyword evidence="1" id="KW-1133">Transmembrane helix</keyword>
<dbReference type="Proteomes" id="UP001642360">
    <property type="component" value="Unassembled WGS sequence"/>
</dbReference>
<keyword evidence="1" id="KW-0472">Membrane</keyword>
<evidence type="ECO:0000256" key="1">
    <source>
        <dbReference type="SAM" id="Phobius"/>
    </source>
</evidence>
<dbReference type="EMBL" id="CAUOFW020004725">
    <property type="protein sequence ID" value="CAK9166999.1"/>
    <property type="molecule type" value="Genomic_DNA"/>
</dbReference>
<name>A0ABC8TC65_9AQUA</name>
<proteinExistence type="predicted"/>
<protein>
    <submittedName>
        <fullName evidence="2">Uncharacterized protein</fullName>
    </submittedName>
</protein>
<feature type="transmembrane region" description="Helical" evidence="1">
    <location>
        <begin position="30"/>
        <end position="51"/>
    </location>
</feature>
<organism evidence="2 3">
    <name type="scientific">Ilex paraguariensis</name>
    <name type="common">yerba mate</name>
    <dbReference type="NCBI Taxonomy" id="185542"/>
    <lineage>
        <taxon>Eukaryota</taxon>
        <taxon>Viridiplantae</taxon>
        <taxon>Streptophyta</taxon>
        <taxon>Embryophyta</taxon>
        <taxon>Tracheophyta</taxon>
        <taxon>Spermatophyta</taxon>
        <taxon>Magnoliopsida</taxon>
        <taxon>eudicotyledons</taxon>
        <taxon>Gunneridae</taxon>
        <taxon>Pentapetalae</taxon>
        <taxon>asterids</taxon>
        <taxon>campanulids</taxon>
        <taxon>Aquifoliales</taxon>
        <taxon>Aquifoliaceae</taxon>
        <taxon>Ilex</taxon>
    </lineage>
</organism>
<gene>
    <name evidence="2" type="ORF">ILEXP_LOCUS36244</name>
</gene>
<evidence type="ECO:0000313" key="3">
    <source>
        <dbReference type="Proteomes" id="UP001642360"/>
    </source>
</evidence>
<dbReference type="Pfam" id="PF05512">
    <property type="entry name" value="AWPM-19"/>
    <property type="match status" value="1"/>
</dbReference>